<dbReference type="PRINTS" id="PR00463">
    <property type="entry name" value="EP450I"/>
</dbReference>
<dbReference type="InterPro" id="IPR001128">
    <property type="entry name" value="Cyt_P450"/>
</dbReference>
<dbReference type="InterPro" id="IPR050121">
    <property type="entry name" value="Cytochrome_P450_monoxygenase"/>
</dbReference>
<dbReference type="CDD" id="cd11053">
    <property type="entry name" value="CYP110-like"/>
    <property type="match status" value="1"/>
</dbReference>
<reference evidence="4" key="1">
    <citation type="submission" date="2022-10" db="EMBL/GenBank/DDBJ databases">
        <title>The WGS of Solirubrobacter sp. CPCC 204708.</title>
        <authorList>
            <person name="Jiang Z."/>
        </authorList>
    </citation>
    <scope>NUCLEOTIDE SEQUENCE</scope>
    <source>
        <strain evidence="4">CPCC 204708</strain>
    </source>
</reference>
<dbReference type="PRINTS" id="PR00385">
    <property type="entry name" value="P450"/>
</dbReference>
<evidence type="ECO:0000256" key="1">
    <source>
        <dbReference type="ARBA" id="ARBA00001971"/>
    </source>
</evidence>
<keyword evidence="3" id="KW-0408">Iron</keyword>
<keyword evidence="3" id="KW-0560">Oxidoreductase</keyword>
<dbReference type="PANTHER" id="PTHR24305">
    <property type="entry name" value="CYTOCHROME P450"/>
    <property type="match status" value="1"/>
</dbReference>
<dbReference type="RefSeq" id="WP_202952025.1">
    <property type="nucleotide sequence ID" value="NZ_JAPCID010000027.1"/>
</dbReference>
<sequence length="423" mass="46958">MTAVPGPTESAAWQTARWLARPIRFLEDNRRRYGDAFQVMFRGFKTPLVIVSHPDVLRALYGERGHRMPPGRQITLKPLVGARSLLLLEGDEHLSRRKVMLPPFRGDRMRAYEPIMREATERALASWPVGRAFSVHGSMQSITLDVILQAVFGVEDPARRARLHQLLGELLAATTSMSLQVQVLFGRTAPLERLHQMARDLNGLLLEEIAARRQAPGQDICSLLVQARFEDGSGMADEEIRDQLMTLLLAGHETTATGLAWALDLLVRHPDVLERARGGDEAYLRAVVSESLRLRPVVPLAGRRLAVPLEADGLSLPAGTDVTPAMWLTHTRAEEYPDPYAFRPERFESSPPSTYTWIPFGGGVRRCIGAPFAELEMRVVLAEVLARFDLRPAARGAEGIARRNVTFSPRHGTRVIASARVGG</sequence>
<dbReference type="InterPro" id="IPR017972">
    <property type="entry name" value="Cyt_P450_CS"/>
</dbReference>
<accession>A0ABT4RLY6</accession>
<dbReference type="InterPro" id="IPR002401">
    <property type="entry name" value="Cyt_P450_E_grp-I"/>
</dbReference>
<comment type="cofactor">
    <cofactor evidence="1">
        <name>heme</name>
        <dbReference type="ChEBI" id="CHEBI:30413"/>
    </cofactor>
</comment>
<evidence type="ECO:0000313" key="5">
    <source>
        <dbReference type="Proteomes" id="UP001147700"/>
    </source>
</evidence>
<evidence type="ECO:0000313" key="4">
    <source>
        <dbReference type="EMBL" id="MDA0139559.1"/>
    </source>
</evidence>
<dbReference type="EMBL" id="JAPCID010000027">
    <property type="protein sequence ID" value="MDA0139559.1"/>
    <property type="molecule type" value="Genomic_DNA"/>
</dbReference>
<keyword evidence="3" id="KW-0479">Metal-binding</keyword>
<dbReference type="InterPro" id="IPR036396">
    <property type="entry name" value="Cyt_P450_sf"/>
</dbReference>
<dbReference type="SUPFAM" id="SSF48264">
    <property type="entry name" value="Cytochrome P450"/>
    <property type="match status" value="1"/>
</dbReference>
<evidence type="ECO:0000256" key="3">
    <source>
        <dbReference type="RuleBase" id="RU000461"/>
    </source>
</evidence>
<keyword evidence="3" id="KW-0503">Monooxygenase</keyword>
<comment type="caution">
    <text evidence="4">The sequence shown here is derived from an EMBL/GenBank/DDBJ whole genome shotgun (WGS) entry which is preliminary data.</text>
</comment>
<name>A0ABT4RLY6_9ACTN</name>
<comment type="similarity">
    <text evidence="2 3">Belongs to the cytochrome P450 family.</text>
</comment>
<dbReference type="Gene3D" id="1.10.630.10">
    <property type="entry name" value="Cytochrome P450"/>
    <property type="match status" value="1"/>
</dbReference>
<protein>
    <submittedName>
        <fullName evidence="4">Cytochrome P450</fullName>
    </submittedName>
</protein>
<dbReference type="Pfam" id="PF00067">
    <property type="entry name" value="p450"/>
    <property type="match status" value="1"/>
</dbReference>
<keyword evidence="5" id="KW-1185">Reference proteome</keyword>
<dbReference type="Proteomes" id="UP001147700">
    <property type="component" value="Unassembled WGS sequence"/>
</dbReference>
<organism evidence="4 5">
    <name type="scientific">Solirubrobacter deserti</name>
    <dbReference type="NCBI Taxonomy" id="2282478"/>
    <lineage>
        <taxon>Bacteria</taxon>
        <taxon>Bacillati</taxon>
        <taxon>Actinomycetota</taxon>
        <taxon>Thermoleophilia</taxon>
        <taxon>Solirubrobacterales</taxon>
        <taxon>Solirubrobacteraceae</taxon>
        <taxon>Solirubrobacter</taxon>
    </lineage>
</organism>
<evidence type="ECO:0000256" key="2">
    <source>
        <dbReference type="ARBA" id="ARBA00010617"/>
    </source>
</evidence>
<dbReference type="PROSITE" id="PS00086">
    <property type="entry name" value="CYTOCHROME_P450"/>
    <property type="match status" value="1"/>
</dbReference>
<gene>
    <name evidence="4" type="ORF">OJ962_18815</name>
</gene>
<keyword evidence="3" id="KW-0349">Heme</keyword>
<proteinExistence type="inferred from homology"/>
<dbReference type="PANTHER" id="PTHR24305:SF166">
    <property type="entry name" value="CYTOCHROME P450 12A4, MITOCHONDRIAL-RELATED"/>
    <property type="match status" value="1"/>
</dbReference>